<keyword evidence="8" id="KW-0326">Glycosidase</keyword>
<dbReference type="PANTHER" id="PTHR47967:SF58">
    <property type="entry name" value="ASPARTIC PROTEINASE CDR1-LIKE PROTEIN-RELATED"/>
    <property type="match status" value="1"/>
</dbReference>
<gene>
    <name evidence="8" type="ORF">ISN45_At02g022320</name>
</gene>
<name>A0A8T2FQU6_9BRAS</name>
<proteinExistence type="inferred from homology"/>
<evidence type="ECO:0000256" key="5">
    <source>
        <dbReference type="ARBA" id="ARBA00023180"/>
    </source>
</evidence>
<dbReference type="InterPro" id="IPR032861">
    <property type="entry name" value="TAXi_N"/>
</dbReference>
<evidence type="ECO:0000259" key="7">
    <source>
        <dbReference type="PROSITE" id="PS51767"/>
    </source>
</evidence>
<keyword evidence="6" id="KW-0812">Transmembrane</keyword>
<dbReference type="FunFam" id="2.40.70.10:FF:000031">
    <property type="entry name" value="Aspartyl protease AED1"/>
    <property type="match status" value="1"/>
</dbReference>
<dbReference type="SMR" id="A0A8T2FQU6"/>
<feature type="domain" description="Peptidase A1" evidence="7">
    <location>
        <begin position="82"/>
        <end position="408"/>
    </location>
</feature>
<keyword evidence="4 8" id="KW-0378">Hydrolase</keyword>
<keyword evidence="8" id="KW-0624">Polysaccharide degradation</keyword>
<dbReference type="Pfam" id="PF14543">
    <property type="entry name" value="TAXi_N"/>
    <property type="match status" value="2"/>
</dbReference>
<dbReference type="GO" id="GO:0016798">
    <property type="term" value="F:hydrolase activity, acting on glycosyl bonds"/>
    <property type="evidence" value="ECO:0007669"/>
    <property type="project" value="UniProtKB-KW"/>
</dbReference>
<dbReference type="FunFam" id="2.40.70.10:FF:000175">
    <property type="entry name" value="Eukaryotic aspartyl protease family protein"/>
    <property type="match status" value="2"/>
</dbReference>
<evidence type="ECO:0000256" key="6">
    <source>
        <dbReference type="SAM" id="Phobius"/>
    </source>
</evidence>
<dbReference type="Pfam" id="PF14541">
    <property type="entry name" value="TAXi_C"/>
    <property type="match status" value="2"/>
</dbReference>
<accession>A0A8T2FQU6</accession>
<feature type="domain" description="Peptidase A1" evidence="7">
    <location>
        <begin position="421"/>
        <end position="747"/>
    </location>
</feature>
<protein>
    <submittedName>
        <fullName evidence="8">Xylanase inhibitor C-terminal</fullName>
    </submittedName>
</protein>
<sequence length="756" mass="82398">MNEEHCIVSQNHSISMSLATTMIVLFLQIITCFLFTTTVSSPHGFTIDLIQRRSNSSSFRLSKNQLQGASPYADTLFDYNIYLMKLQVGTPPFEIAAEIDTGSDLIWTQCMPCPDCYSQFDPIFDPSKSSTFNEQRCHGKSCHYEIIYEDNTYSKGILATETVTIHSTSGEPFVMAETTIGCGLHNTDLDNSGFASSSSGIVGLNMGPRSLISQMDLPYPGLISYCFSGQGTSKINFGTNAIVAGDGTVAADMFIKKDNPFYYLNLDAVSVEDNRIETLGTPFHAEDGNIVIDSGSTVTYFPVSYCNLVRKAVEQVVTAVRVPDPSGNDMLCYFSETIDIFPVITMHFSGGADLVLDKYNMYMESNSGGLFCLAIICNSPTQEAIFGNRAQNNFLVGYDSSSLLLQGASPYADTLYDYSIYLMKLQVGTPPFEIVAEIDTGSDIIWTQCMPCPNCYSQFAPIFDPSKSSTFREQRCNGNSCHYEIIYADKTYSKGILATETVTIPSTSGEPFVMAETKIGCGLDNTNLQYSGFASSSSGIVGLNMGPLSLISQMDLPYPGLISYCFSGQGTSKINFGTNAIVAGDGTVAADMFIKKDNPFYYLNLDAVSVEDNLIATLGTPFHAEDGNIFIDSGTTLTYFPMSYCNLVREAVEQVVTAVKVPDMGSDNLLCYYSDTIDIFPVITMHFSGGADLVLDKYNMYLETITGGIFCLAIGCNDPSMPAVFGNRAQNNFLVGYDPSSNVISFSPTNCSALWS</sequence>
<keyword evidence="8" id="KW-0119">Carbohydrate metabolism</keyword>
<dbReference type="EMBL" id="JAEFBK010000002">
    <property type="protein sequence ID" value="KAG7637736.1"/>
    <property type="molecule type" value="Genomic_DNA"/>
</dbReference>
<dbReference type="GO" id="GO:0005576">
    <property type="term" value="C:extracellular region"/>
    <property type="evidence" value="ECO:0007669"/>
    <property type="project" value="TreeGrafter"/>
</dbReference>
<dbReference type="Proteomes" id="UP000694240">
    <property type="component" value="Chromosome 2"/>
</dbReference>
<keyword evidence="6" id="KW-0472">Membrane</keyword>
<dbReference type="InterPro" id="IPR032799">
    <property type="entry name" value="TAXi_C"/>
</dbReference>
<dbReference type="InterPro" id="IPR021109">
    <property type="entry name" value="Peptidase_aspartic_dom_sf"/>
</dbReference>
<keyword evidence="8" id="KW-0858">Xylan degradation</keyword>
<dbReference type="InterPro" id="IPR033121">
    <property type="entry name" value="PEPTIDASE_A1"/>
</dbReference>
<keyword evidence="5" id="KW-0325">Glycoprotein</keyword>
<keyword evidence="9" id="KW-1185">Reference proteome</keyword>
<keyword evidence="2" id="KW-0645">Protease</keyword>
<dbReference type="InterPro" id="IPR034161">
    <property type="entry name" value="Pepsin-like_plant"/>
</dbReference>
<evidence type="ECO:0000256" key="2">
    <source>
        <dbReference type="ARBA" id="ARBA00022670"/>
    </source>
</evidence>
<organism evidence="8 9">
    <name type="scientific">Arabidopsis thaliana x Arabidopsis arenosa</name>
    <dbReference type="NCBI Taxonomy" id="1240361"/>
    <lineage>
        <taxon>Eukaryota</taxon>
        <taxon>Viridiplantae</taxon>
        <taxon>Streptophyta</taxon>
        <taxon>Embryophyta</taxon>
        <taxon>Tracheophyta</taxon>
        <taxon>Spermatophyta</taxon>
        <taxon>Magnoliopsida</taxon>
        <taxon>eudicotyledons</taxon>
        <taxon>Gunneridae</taxon>
        <taxon>Pentapetalae</taxon>
        <taxon>rosids</taxon>
        <taxon>malvids</taxon>
        <taxon>Brassicales</taxon>
        <taxon>Brassicaceae</taxon>
        <taxon>Camelineae</taxon>
        <taxon>Arabidopsis</taxon>
    </lineage>
</organism>
<evidence type="ECO:0000313" key="8">
    <source>
        <dbReference type="EMBL" id="KAG7637736.1"/>
    </source>
</evidence>
<feature type="transmembrane region" description="Helical" evidence="6">
    <location>
        <begin position="12"/>
        <end position="36"/>
    </location>
</feature>
<dbReference type="GO" id="GO:0006508">
    <property type="term" value="P:proteolysis"/>
    <property type="evidence" value="ECO:0007669"/>
    <property type="project" value="UniProtKB-KW"/>
</dbReference>
<keyword evidence="3" id="KW-0064">Aspartyl protease</keyword>
<evidence type="ECO:0000256" key="4">
    <source>
        <dbReference type="ARBA" id="ARBA00022801"/>
    </source>
</evidence>
<reference evidence="8 9" key="1">
    <citation type="submission" date="2020-12" db="EMBL/GenBank/DDBJ databases">
        <title>Concerted genomic and epigenomic changes stabilize Arabidopsis allopolyploids.</title>
        <authorList>
            <person name="Chen Z."/>
        </authorList>
    </citation>
    <scope>NUCLEOTIDE SEQUENCE [LARGE SCALE GENOMIC DNA]</scope>
    <source>
        <strain evidence="8">Allo738</strain>
        <tissue evidence="8">Leaf</tissue>
    </source>
</reference>
<dbReference type="PROSITE" id="PS51767">
    <property type="entry name" value="PEPTIDASE_A1"/>
    <property type="match status" value="2"/>
</dbReference>
<comment type="caution">
    <text evidence="8">The sequence shown here is derived from an EMBL/GenBank/DDBJ whole genome shotgun (WGS) entry which is preliminary data.</text>
</comment>
<dbReference type="PANTHER" id="PTHR47967">
    <property type="entry name" value="OS07G0603500 PROTEIN-RELATED"/>
    <property type="match status" value="1"/>
</dbReference>
<dbReference type="GO" id="GO:0004190">
    <property type="term" value="F:aspartic-type endopeptidase activity"/>
    <property type="evidence" value="ECO:0007669"/>
    <property type="project" value="UniProtKB-KW"/>
</dbReference>
<keyword evidence="6" id="KW-1133">Transmembrane helix</keyword>
<evidence type="ECO:0000256" key="1">
    <source>
        <dbReference type="ARBA" id="ARBA00007447"/>
    </source>
</evidence>
<dbReference type="SUPFAM" id="SSF50630">
    <property type="entry name" value="Acid proteases"/>
    <property type="match status" value="2"/>
</dbReference>
<evidence type="ECO:0000313" key="9">
    <source>
        <dbReference type="Proteomes" id="UP000694240"/>
    </source>
</evidence>
<comment type="similarity">
    <text evidence="1">Belongs to the peptidase A1 family.</text>
</comment>
<evidence type="ECO:0000256" key="3">
    <source>
        <dbReference type="ARBA" id="ARBA00022750"/>
    </source>
</evidence>
<dbReference type="InterPro" id="IPR051708">
    <property type="entry name" value="Plant_Aspart_Prot_A1"/>
</dbReference>
<dbReference type="Gene3D" id="2.40.70.10">
    <property type="entry name" value="Acid Proteases"/>
    <property type="match status" value="4"/>
</dbReference>
<dbReference type="AlphaFoldDB" id="A0A8T2FQU6"/>
<dbReference type="GO" id="GO:0045493">
    <property type="term" value="P:xylan catabolic process"/>
    <property type="evidence" value="ECO:0007669"/>
    <property type="project" value="UniProtKB-KW"/>
</dbReference>
<dbReference type="CDD" id="cd05476">
    <property type="entry name" value="pepsin_A_like_plant"/>
    <property type="match status" value="2"/>
</dbReference>